<evidence type="ECO:0000313" key="3">
    <source>
        <dbReference type="WBParaSite" id="ECPE_0001016401-mRNA-1"/>
    </source>
</evidence>
<reference evidence="3" key="1">
    <citation type="submission" date="2016-06" db="UniProtKB">
        <authorList>
            <consortium name="WormBaseParasite"/>
        </authorList>
    </citation>
    <scope>IDENTIFICATION</scope>
</reference>
<dbReference type="WBParaSite" id="ECPE_0001016401-mRNA-1">
    <property type="protein sequence ID" value="ECPE_0001016401-mRNA-1"/>
    <property type="gene ID" value="ECPE_0001016401"/>
</dbReference>
<dbReference type="Proteomes" id="UP000272942">
    <property type="component" value="Unassembled WGS sequence"/>
</dbReference>
<proteinExistence type="predicted"/>
<organism evidence="3">
    <name type="scientific">Echinostoma caproni</name>
    <dbReference type="NCBI Taxonomy" id="27848"/>
    <lineage>
        <taxon>Eukaryota</taxon>
        <taxon>Metazoa</taxon>
        <taxon>Spiralia</taxon>
        <taxon>Lophotrochozoa</taxon>
        <taxon>Platyhelminthes</taxon>
        <taxon>Trematoda</taxon>
        <taxon>Digenea</taxon>
        <taxon>Plagiorchiida</taxon>
        <taxon>Echinostomata</taxon>
        <taxon>Echinostomatoidea</taxon>
        <taxon>Echinostomatidae</taxon>
        <taxon>Echinostoma</taxon>
    </lineage>
</organism>
<protein>
    <submittedName>
        <fullName evidence="3">WW domain-containing protein</fullName>
    </submittedName>
</protein>
<keyword evidence="2" id="KW-1185">Reference proteome</keyword>
<dbReference type="OrthoDB" id="5947018at2759"/>
<name>A0A183AT47_9TREM</name>
<evidence type="ECO:0000313" key="1">
    <source>
        <dbReference type="EMBL" id="VDP86523.1"/>
    </source>
</evidence>
<accession>A0A183AT47</accession>
<dbReference type="EMBL" id="UZAN01048548">
    <property type="protein sequence ID" value="VDP86523.1"/>
    <property type="molecule type" value="Genomic_DNA"/>
</dbReference>
<dbReference type="AlphaFoldDB" id="A0A183AT47"/>
<reference evidence="1 2" key="2">
    <citation type="submission" date="2018-11" db="EMBL/GenBank/DDBJ databases">
        <authorList>
            <consortium name="Pathogen Informatics"/>
        </authorList>
    </citation>
    <scope>NUCLEOTIDE SEQUENCE [LARGE SCALE GENOMIC DNA]</scope>
    <source>
        <strain evidence="1 2">Egypt</strain>
    </source>
</reference>
<evidence type="ECO:0000313" key="2">
    <source>
        <dbReference type="Proteomes" id="UP000272942"/>
    </source>
</evidence>
<sequence length="123" mass="14143">MVINTVLLHLAHQLHSLRGYRKPHSYSHTMRSDEWTAPLPNKWDVYHGLNQTSAYPPYSVDYGIQTRTRTTRESPRICSVQLSDFNRSFGATGEFDDMLRVETACSNNLANQMLNTSEFCQCN</sequence>
<gene>
    <name evidence="1" type="ORF">ECPE_LOCUS10132</name>
</gene>